<evidence type="ECO:0000256" key="2">
    <source>
        <dbReference type="SAM" id="Phobius"/>
    </source>
</evidence>
<dbReference type="RefSeq" id="WP_379319489.1">
    <property type="nucleotide sequence ID" value="NZ_JBHTLM010000007.1"/>
</dbReference>
<dbReference type="Proteomes" id="UP001597262">
    <property type="component" value="Unassembled WGS sequence"/>
</dbReference>
<organism evidence="4 5">
    <name type="scientific">Paenibacillus puldeungensis</name>
    <dbReference type="NCBI Taxonomy" id="696536"/>
    <lineage>
        <taxon>Bacteria</taxon>
        <taxon>Bacillati</taxon>
        <taxon>Bacillota</taxon>
        <taxon>Bacilli</taxon>
        <taxon>Bacillales</taxon>
        <taxon>Paenibacillaceae</taxon>
        <taxon>Paenibacillus</taxon>
    </lineage>
</organism>
<evidence type="ECO:0000256" key="1">
    <source>
        <dbReference type="ARBA" id="ARBA00010792"/>
    </source>
</evidence>
<protein>
    <submittedName>
        <fullName evidence="4">DedA family protein</fullName>
    </submittedName>
</protein>
<comment type="caution">
    <text evidence="4">The sequence shown here is derived from an EMBL/GenBank/DDBJ whole genome shotgun (WGS) entry which is preliminary data.</text>
</comment>
<name>A0ABW3RYG2_9BACL</name>
<gene>
    <name evidence="4" type="ORF">ACFQ3W_12120</name>
</gene>
<evidence type="ECO:0000259" key="3">
    <source>
        <dbReference type="Pfam" id="PF09335"/>
    </source>
</evidence>
<keyword evidence="2" id="KW-0472">Membrane</keyword>
<dbReference type="Pfam" id="PF09335">
    <property type="entry name" value="VTT_dom"/>
    <property type="match status" value="1"/>
</dbReference>
<dbReference type="EMBL" id="JBHTLM010000007">
    <property type="protein sequence ID" value="MFD1177042.1"/>
    <property type="molecule type" value="Genomic_DNA"/>
</dbReference>
<feature type="transmembrane region" description="Helical" evidence="2">
    <location>
        <begin position="174"/>
        <end position="193"/>
    </location>
</feature>
<feature type="transmembrane region" description="Helical" evidence="2">
    <location>
        <begin position="50"/>
        <end position="72"/>
    </location>
</feature>
<dbReference type="InterPro" id="IPR032816">
    <property type="entry name" value="VTT_dom"/>
</dbReference>
<comment type="similarity">
    <text evidence="1">Belongs to the DedA family.</text>
</comment>
<accession>A0ABW3RYG2</accession>
<proteinExistence type="inferred from homology"/>
<evidence type="ECO:0000313" key="4">
    <source>
        <dbReference type="EMBL" id="MFD1177042.1"/>
    </source>
</evidence>
<feature type="transmembrane region" description="Helical" evidence="2">
    <location>
        <begin position="136"/>
        <end position="154"/>
    </location>
</feature>
<dbReference type="InterPro" id="IPR051311">
    <property type="entry name" value="DedA_domain"/>
</dbReference>
<feature type="transmembrane region" description="Helical" evidence="2">
    <location>
        <begin position="12"/>
        <end position="30"/>
    </location>
</feature>
<dbReference type="PANTHER" id="PTHR42709:SF9">
    <property type="entry name" value="ALKALINE PHOSPHATASE LIKE PROTEIN"/>
    <property type="match status" value="1"/>
</dbReference>
<keyword evidence="2" id="KW-1133">Transmembrane helix</keyword>
<sequence length="200" mass="22425">MKPYLDYLICHYGYVGLFGALALGIVGLPIPDETLLAYAGYSVYQGEMNFLLTIVVAFLGSMTGITLSYVIGFKLGYPFLKKFGPKSWTEEGKIDRIHQLFVKYGSTLLFFGYFIPGIRHLTAYVAGISNIGLRKFMLFAYLGALVWSATFISIGRELGNRWYIVKIFIHRYSAYLVIAGVIALIGYGAYRYIKKARANA</sequence>
<feature type="domain" description="VTT" evidence="3">
    <location>
        <begin position="30"/>
        <end position="156"/>
    </location>
</feature>
<keyword evidence="2" id="KW-0812">Transmembrane</keyword>
<keyword evidence="5" id="KW-1185">Reference proteome</keyword>
<reference evidence="5" key="1">
    <citation type="journal article" date="2019" name="Int. J. Syst. Evol. Microbiol.">
        <title>The Global Catalogue of Microorganisms (GCM) 10K type strain sequencing project: providing services to taxonomists for standard genome sequencing and annotation.</title>
        <authorList>
            <consortium name="The Broad Institute Genomics Platform"/>
            <consortium name="The Broad Institute Genome Sequencing Center for Infectious Disease"/>
            <person name="Wu L."/>
            <person name="Ma J."/>
        </authorList>
    </citation>
    <scope>NUCLEOTIDE SEQUENCE [LARGE SCALE GENOMIC DNA]</scope>
    <source>
        <strain evidence="5">CCUG 59189</strain>
    </source>
</reference>
<evidence type="ECO:0000313" key="5">
    <source>
        <dbReference type="Proteomes" id="UP001597262"/>
    </source>
</evidence>
<dbReference type="PANTHER" id="PTHR42709">
    <property type="entry name" value="ALKALINE PHOSPHATASE LIKE PROTEIN"/>
    <property type="match status" value="1"/>
</dbReference>